<dbReference type="CDD" id="cd00156">
    <property type="entry name" value="REC"/>
    <property type="match status" value="1"/>
</dbReference>
<evidence type="ECO:0000256" key="14">
    <source>
        <dbReference type="SAM" id="Coils"/>
    </source>
</evidence>
<dbReference type="InterPro" id="IPR003594">
    <property type="entry name" value="HATPase_dom"/>
</dbReference>
<dbReference type="Gene3D" id="3.30.565.10">
    <property type="entry name" value="Histidine kinase-like ATPase, C-terminal domain"/>
    <property type="match status" value="1"/>
</dbReference>
<evidence type="ECO:0000256" key="6">
    <source>
        <dbReference type="ARBA" id="ARBA00022741"/>
    </source>
</evidence>
<evidence type="ECO:0000259" key="17">
    <source>
        <dbReference type="PROSITE" id="PS50113"/>
    </source>
</evidence>
<evidence type="ECO:0000313" key="20">
    <source>
        <dbReference type="EMBL" id="EWY39555.1"/>
    </source>
</evidence>
<keyword evidence="6" id="KW-0547">Nucleotide-binding</keyword>
<dbReference type="Pfam" id="PF00072">
    <property type="entry name" value="Response_reg"/>
    <property type="match status" value="2"/>
</dbReference>
<feature type="coiled-coil region" evidence="14">
    <location>
        <begin position="485"/>
        <end position="519"/>
    </location>
</feature>
<evidence type="ECO:0000259" key="15">
    <source>
        <dbReference type="PROSITE" id="PS50109"/>
    </source>
</evidence>
<dbReference type="InterPro" id="IPR003661">
    <property type="entry name" value="HisK_dim/P_dom"/>
</dbReference>
<comment type="subcellular location">
    <subcellularLocation>
        <location evidence="2">Membrane</location>
    </subcellularLocation>
</comment>
<dbReference type="Proteomes" id="UP000019486">
    <property type="component" value="Unassembled WGS sequence"/>
</dbReference>
<dbReference type="PRINTS" id="PR00344">
    <property type="entry name" value="BCTRLSENSOR"/>
</dbReference>
<dbReference type="CDD" id="cd17546">
    <property type="entry name" value="REC_hyHK_CKI1_RcsC-like"/>
    <property type="match status" value="1"/>
</dbReference>
<sequence>MLLLLAVSVIPCASLVGYLAHRQIRDDMESAYAEAFTLARISASWHEEIEAAAGTLLSVLTKVPTVQAGGPAECGEVLANVAGEQPWAAAIWRAGADGAITCGSGAEMLRQSLNISDREYFKQAVATRTLAVSGFLTAKLTGKPIMVAALPMVGADGAVTSVIGVSMDLDWINRTAAEARQKPDTVMMLLDSHGAMLAHHPDTASYLGRSFADNPLVRRLLSEGSGVADAVGLDGVERLFGFVQVGDAVLAVGRNRDAALAGAQWRFNLSIGILLLSVATSICLALAGARRWVLGWIDVLSVAAGEIAAGKRGVRAAMLPSGGELADLARAFNDMSERVDDATQRLGDLAEVSTDWFWETGPDHRFTFMSEGVRSISLDPAGVIGKHRRELAASFEGVEPAEGVDAGSGARGDADHWVTYDGYLAARLPFRDFAYSLVGEDGYERHIIISGKPVFGRDGEFAGYRGTGRDVSVYVDHDREMVAARDQLERQAEDLVAIAEDLDRSRLEAEKERGRAEEASLAKSEFLASMSHEIRTPMNGVMGMTALLLDSDLTLEQKSCAEAIRDSADALLGIINDILDVSKLEAGKVELEIMDFMVSEVVEGVVGLLAPKARERGLEIGALVGPEVQAAYRGDPTRLRQVLMNLVGNAVKFTSRGSVSVEVGVVGGGGRTGDAAGAATWLRFEVRDTGIGITPAQIERLFQPFTQADASTSRRYGGTGLGLSICRELVALMGGDLGVTSELGAGSVFWFTVPLEASAGLVVSARALPEQLRGLRVLVVDDLEMNRRILRHHLTQLGLEVHDVGGGLEALGALNDAWQASAPFDIVMTDHHMPGMSGETLLSWIRPNPLFHDLKVVLASSVGELDNRNAGEFAFDAMLTKPLRQQAISDCLLRLHDQVTVAGQPERRRVVTAPVRTVTAEGARVLLVDDNQINLRIATIMLTRAGYRVDTAENGEAAVASATATRYDTILMDIQMPGMDGIEATRAIRALPGPAGAVPIVAMTANAMSGMREEYLSAGMDDYVSKPFAPENFLSIVAGWTARREVAAGAVAEVKAGETGGAVPRGLPVLDVPVLGDLRADVPPEQFRDLVTSFVENLELRIERIIAKAGAGDLDALRREAHDLISTAGNMGARRLEALGRDMDAACRARDAANVGPLGDAIASAGAEALARVKDSFLHDAA</sequence>
<keyword evidence="21" id="KW-1185">Reference proteome</keyword>
<dbReference type="InterPro" id="IPR008207">
    <property type="entry name" value="Sig_transdc_His_kin_Hpt_dom"/>
</dbReference>
<dbReference type="Gene3D" id="6.10.340.10">
    <property type="match status" value="1"/>
</dbReference>
<dbReference type="SMART" id="SM00387">
    <property type="entry name" value="HATPase_c"/>
    <property type="match status" value="1"/>
</dbReference>
<dbReference type="EMBL" id="AVFL01000011">
    <property type="protein sequence ID" value="EWY39555.1"/>
    <property type="molecule type" value="Genomic_DNA"/>
</dbReference>
<feature type="modified residue" description="Phosphohistidine" evidence="12">
    <location>
        <position position="1122"/>
    </location>
</feature>
<dbReference type="SUPFAM" id="SSF47384">
    <property type="entry name" value="Homodimeric domain of signal transducing histidine kinase"/>
    <property type="match status" value="1"/>
</dbReference>
<dbReference type="CDD" id="cd00082">
    <property type="entry name" value="HisKA"/>
    <property type="match status" value="1"/>
</dbReference>
<evidence type="ECO:0000256" key="4">
    <source>
        <dbReference type="ARBA" id="ARBA00022553"/>
    </source>
</evidence>
<dbReference type="CDD" id="cd12914">
    <property type="entry name" value="PDC1_DGC_like"/>
    <property type="match status" value="1"/>
</dbReference>
<evidence type="ECO:0000256" key="1">
    <source>
        <dbReference type="ARBA" id="ARBA00000085"/>
    </source>
</evidence>
<feature type="domain" description="HPt" evidence="19">
    <location>
        <begin position="1083"/>
        <end position="1182"/>
    </location>
</feature>
<feature type="domain" description="HAMP" evidence="18">
    <location>
        <begin position="291"/>
        <end position="344"/>
    </location>
</feature>
<dbReference type="PROSITE" id="PS50894">
    <property type="entry name" value="HPT"/>
    <property type="match status" value="1"/>
</dbReference>
<feature type="domain" description="Histidine kinase" evidence="15">
    <location>
        <begin position="529"/>
        <end position="757"/>
    </location>
</feature>
<feature type="domain" description="Response regulatory" evidence="16">
    <location>
        <begin position="924"/>
        <end position="1041"/>
    </location>
</feature>
<organism evidence="20 21">
    <name type="scientific">Skermanella stibiiresistens SB22</name>
    <dbReference type="NCBI Taxonomy" id="1385369"/>
    <lineage>
        <taxon>Bacteria</taxon>
        <taxon>Pseudomonadati</taxon>
        <taxon>Pseudomonadota</taxon>
        <taxon>Alphaproteobacteria</taxon>
        <taxon>Rhodospirillales</taxon>
        <taxon>Azospirillaceae</taxon>
        <taxon>Skermanella</taxon>
    </lineage>
</organism>
<feature type="modified residue" description="4-aspartylphosphate" evidence="13">
    <location>
        <position position="973"/>
    </location>
</feature>
<dbReference type="FunFam" id="3.30.565.10:FF:000010">
    <property type="entry name" value="Sensor histidine kinase RcsC"/>
    <property type="match status" value="1"/>
</dbReference>
<keyword evidence="9" id="KW-0902">Two-component regulatory system</keyword>
<dbReference type="PATRIC" id="fig|1385369.3.peg.3308"/>
<dbReference type="Gene3D" id="1.20.120.160">
    <property type="entry name" value="HPT domain"/>
    <property type="match status" value="1"/>
</dbReference>
<dbReference type="GO" id="GO:0005886">
    <property type="term" value="C:plasma membrane"/>
    <property type="evidence" value="ECO:0007669"/>
    <property type="project" value="UniProtKB-SubCell"/>
</dbReference>
<dbReference type="Gene3D" id="3.30.450.20">
    <property type="entry name" value="PAS domain"/>
    <property type="match status" value="3"/>
</dbReference>
<dbReference type="Gene3D" id="1.10.287.130">
    <property type="match status" value="1"/>
</dbReference>
<dbReference type="FunFam" id="1.10.287.130:FF:000002">
    <property type="entry name" value="Two-component osmosensing histidine kinase"/>
    <property type="match status" value="1"/>
</dbReference>
<accession>W9H043</accession>
<feature type="modified residue" description="4-aspartylphosphate" evidence="13">
    <location>
        <position position="830"/>
    </location>
</feature>
<dbReference type="InterPro" id="IPR036097">
    <property type="entry name" value="HisK_dim/P_sf"/>
</dbReference>
<dbReference type="PROSITE" id="PS50113">
    <property type="entry name" value="PAC"/>
    <property type="match status" value="1"/>
</dbReference>
<dbReference type="GO" id="GO:0000155">
    <property type="term" value="F:phosphorelay sensor kinase activity"/>
    <property type="evidence" value="ECO:0007669"/>
    <property type="project" value="InterPro"/>
</dbReference>
<evidence type="ECO:0000256" key="12">
    <source>
        <dbReference type="PROSITE-ProRule" id="PRU00110"/>
    </source>
</evidence>
<dbReference type="InterPro" id="IPR000700">
    <property type="entry name" value="PAS-assoc_C"/>
</dbReference>
<evidence type="ECO:0000313" key="21">
    <source>
        <dbReference type="Proteomes" id="UP000019486"/>
    </source>
</evidence>
<dbReference type="SMART" id="SM00448">
    <property type="entry name" value="REC"/>
    <property type="match status" value="2"/>
</dbReference>
<dbReference type="PANTHER" id="PTHR45339">
    <property type="entry name" value="HYBRID SIGNAL TRANSDUCTION HISTIDINE KINASE J"/>
    <property type="match status" value="1"/>
</dbReference>
<dbReference type="InterPro" id="IPR036890">
    <property type="entry name" value="HATPase_C_sf"/>
</dbReference>
<evidence type="ECO:0000256" key="2">
    <source>
        <dbReference type="ARBA" id="ARBA00004370"/>
    </source>
</evidence>
<keyword evidence="4 13" id="KW-0597">Phosphoprotein</keyword>
<dbReference type="SUPFAM" id="SSF47226">
    <property type="entry name" value="Histidine-containing phosphotransfer domain, HPT domain"/>
    <property type="match status" value="1"/>
</dbReference>
<comment type="subunit">
    <text evidence="10">At low DSF concentrations, interacts with RpfF.</text>
</comment>
<dbReference type="Pfam" id="PF00512">
    <property type="entry name" value="HisKA"/>
    <property type="match status" value="1"/>
</dbReference>
<name>W9H043_9PROT</name>
<dbReference type="InterPro" id="IPR005467">
    <property type="entry name" value="His_kinase_dom"/>
</dbReference>
<dbReference type="PROSITE" id="PS50885">
    <property type="entry name" value="HAMP"/>
    <property type="match status" value="1"/>
</dbReference>
<feature type="domain" description="PAC" evidence="17">
    <location>
        <begin position="431"/>
        <end position="483"/>
    </location>
</feature>
<dbReference type="InterPro" id="IPR001789">
    <property type="entry name" value="Sig_transdc_resp-reg_receiver"/>
</dbReference>
<dbReference type="SUPFAM" id="SSF52172">
    <property type="entry name" value="CheY-like"/>
    <property type="match status" value="2"/>
</dbReference>
<keyword evidence="14" id="KW-0175">Coiled coil</keyword>
<comment type="caution">
    <text evidence="20">The sequence shown here is derived from an EMBL/GenBank/DDBJ whole genome shotgun (WGS) entry which is preliminary data.</text>
</comment>
<dbReference type="InterPro" id="IPR035965">
    <property type="entry name" value="PAS-like_dom_sf"/>
</dbReference>
<dbReference type="CDD" id="cd06225">
    <property type="entry name" value="HAMP"/>
    <property type="match status" value="1"/>
</dbReference>
<evidence type="ECO:0000256" key="7">
    <source>
        <dbReference type="ARBA" id="ARBA00022777"/>
    </source>
</evidence>
<keyword evidence="7 20" id="KW-0418">Kinase</keyword>
<dbReference type="InterPro" id="IPR011006">
    <property type="entry name" value="CheY-like_superfamily"/>
</dbReference>
<dbReference type="PROSITE" id="PS50110">
    <property type="entry name" value="RESPONSE_REGULATORY"/>
    <property type="match status" value="2"/>
</dbReference>
<dbReference type="CDD" id="cd16922">
    <property type="entry name" value="HATPase_EvgS-ArcB-TorS-like"/>
    <property type="match status" value="1"/>
</dbReference>
<protein>
    <recommendedName>
        <fullName evidence="11">Sensory/regulatory protein RpfC</fullName>
        <ecNumber evidence="3">2.7.13.3</ecNumber>
    </recommendedName>
</protein>
<dbReference type="PANTHER" id="PTHR45339:SF5">
    <property type="entry name" value="HISTIDINE KINASE"/>
    <property type="match status" value="1"/>
</dbReference>
<dbReference type="InterPro" id="IPR003660">
    <property type="entry name" value="HAMP_dom"/>
</dbReference>
<reference evidence="20 21" key="1">
    <citation type="submission" date="2013-08" db="EMBL/GenBank/DDBJ databases">
        <title>The genome sequence of Skermanella stibiiresistens.</title>
        <authorList>
            <person name="Zhu W."/>
            <person name="Wang G."/>
        </authorList>
    </citation>
    <scope>NUCLEOTIDE SEQUENCE [LARGE SCALE GENOMIC DNA]</scope>
    <source>
        <strain evidence="20 21">SB22</strain>
    </source>
</reference>
<evidence type="ECO:0000259" key="19">
    <source>
        <dbReference type="PROSITE" id="PS50894"/>
    </source>
</evidence>
<keyword evidence="8" id="KW-0067">ATP-binding</keyword>
<comment type="catalytic activity">
    <reaction evidence="1">
        <text>ATP + protein L-histidine = ADP + protein N-phospho-L-histidine.</text>
        <dbReference type="EC" id="2.7.13.3"/>
    </reaction>
</comment>
<dbReference type="SMART" id="SM00304">
    <property type="entry name" value="HAMP"/>
    <property type="match status" value="1"/>
</dbReference>
<dbReference type="InterPro" id="IPR036641">
    <property type="entry name" value="HPT_dom_sf"/>
</dbReference>
<proteinExistence type="predicted"/>
<dbReference type="AlphaFoldDB" id="W9H043"/>
<evidence type="ECO:0000259" key="16">
    <source>
        <dbReference type="PROSITE" id="PS50110"/>
    </source>
</evidence>
<dbReference type="GO" id="GO:0005524">
    <property type="term" value="F:ATP binding"/>
    <property type="evidence" value="ECO:0007669"/>
    <property type="project" value="UniProtKB-KW"/>
</dbReference>
<dbReference type="SMART" id="SM00388">
    <property type="entry name" value="HisKA"/>
    <property type="match status" value="1"/>
</dbReference>
<evidence type="ECO:0000256" key="13">
    <source>
        <dbReference type="PROSITE-ProRule" id="PRU00169"/>
    </source>
</evidence>
<keyword evidence="5" id="KW-0808">Transferase</keyword>
<dbReference type="Pfam" id="PF01627">
    <property type="entry name" value="Hpt"/>
    <property type="match status" value="1"/>
</dbReference>
<dbReference type="PROSITE" id="PS50109">
    <property type="entry name" value="HIS_KIN"/>
    <property type="match status" value="1"/>
</dbReference>
<evidence type="ECO:0000256" key="9">
    <source>
        <dbReference type="ARBA" id="ARBA00023012"/>
    </source>
</evidence>
<dbReference type="CDD" id="cd12915">
    <property type="entry name" value="PDC2_DGC_like"/>
    <property type="match status" value="1"/>
</dbReference>
<gene>
    <name evidence="20" type="ORF">N825_05510</name>
</gene>
<evidence type="ECO:0000256" key="3">
    <source>
        <dbReference type="ARBA" id="ARBA00012438"/>
    </source>
</evidence>
<evidence type="ECO:0000256" key="8">
    <source>
        <dbReference type="ARBA" id="ARBA00022840"/>
    </source>
</evidence>
<evidence type="ECO:0000256" key="10">
    <source>
        <dbReference type="ARBA" id="ARBA00064003"/>
    </source>
</evidence>
<dbReference type="STRING" id="1385369.N825_05510"/>
<feature type="domain" description="Response regulatory" evidence="16">
    <location>
        <begin position="776"/>
        <end position="896"/>
    </location>
</feature>
<evidence type="ECO:0000256" key="5">
    <source>
        <dbReference type="ARBA" id="ARBA00022679"/>
    </source>
</evidence>
<dbReference type="EC" id="2.7.13.3" evidence="3"/>
<dbReference type="Pfam" id="PF00672">
    <property type="entry name" value="HAMP"/>
    <property type="match status" value="1"/>
</dbReference>
<evidence type="ECO:0000259" key="18">
    <source>
        <dbReference type="PROSITE" id="PS50885"/>
    </source>
</evidence>
<dbReference type="Gene3D" id="3.40.50.2300">
    <property type="match status" value="2"/>
</dbReference>
<dbReference type="SUPFAM" id="SSF55785">
    <property type="entry name" value="PYP-like sensor domain (PAS domain)"/>
    <property type="match status" value="1"/>
</dbReference>
<dbReference type="InterPro" id="IPR004358">
    <property type="entry name" value="Sig_transdc_His_kin-like_C"/>
</dbReference>
<dbReference type="Pfam" id="PF02518">
    <property type="entry name" value="HATPase_c"/>
    <property type="match status" value="1"/>
</dbReference>
<evidence type="ECO:0000256" key="11">
    <source>
        <dbReference type="ARBA" id="ARBA00068150"/>
    </source>
</evidence>
<dbReference type="SUPFAM" id="SSF55874">
    <property type="entry name" value="ATPase domain of HSP90 chaperone/DNA topoisomerase II/histidine kinase"/>
    <property type="match status" value="1"/>
</dbReference>